<accession>A0A7G9GJF8</accession>
<sequence>MKMKKYILLFLCFFCLCGCSHGVGKFEDGTMQLSKLSDKINQKSINGDWQFPLLNKEAISLNEVSKLYEMDMINIKECEVHSSLIPAQMGEIAFFHVEEKEDSMMKQAVEKHIAQLKSKWINLILEADAVLSEVKEGRIGEYYYVIVGSDAQKVVNYIQNMK</sequence>
<feature type="signal peptide" evidence="1">
    <location>
        <begin position="1"/>
        <end position="22"/>
    </location>
</feature>
<evidence type="ECO:0008006" key="4">
    <source>
        <dbReference type="Google" id="ProtNLM"/>
    </source>
</evidence>
<protein>
    <recommendedName>
        <fullName evidence="4">DUF4358 domain-containing protein</fullName>
    </recommendedName>
</protein>
<keyword evidence="1" id="KW-0732">Signal</keyword>
<dbReference type="Proteomes" id="UP000515856">
    <property type="component" value="Chromosome"/>
</dbReference>
<evidence type="ECO:0000256" key="1">
    <source>
        <dbReference type="SAM" id="SignalP"/>
    </source>
</evidence>
<name>A0A7G9GJF8_9FIRM</name>
<organism evidence="2 3">
    <name type="scientific">[Eubacterium] hominis</name>
    <dbReference type="NCBI Taxonomy" id="2764325"/>
    <lineage>
        <taxon>Bacteria</taxon>
        <taxon>Bacillati</taxon>
        <taxon>Bacillota</taxon>
        <taxon>Erysipelotrichia</taxon>
        <taxon>Erysipelotrichales</taxon>
        <taxon>Erysipelotrichaceae</taxon>
        <taxon>Amedibacillus</taxon>
    </lineage>
</organism>
<feature type="chain" id="PRO_5028955949" description="DUF4358 domain-containing protein" evidence="1">
    <location>
        <begin position="23"/>
        <end position="162"/>
    </location>
</feature>
<keyword evidence="3" id="KW-1185">Reference proteome</keyword>
<dbReference type="KEGG" id="ehn:H9Q80_11685"/>
<dbReference type="EMBL" id="CP060636">
    <property type="protein sequence ID" value="QNM10940.1"/>
    <property type="molecule type" value="Genomic_DNA"/>
</dbReference>
<gene>
    <name evidence="2" type="ORF">H9Q80_11685</name>
</gene>
<evidence type="ECO:0000313" key="2">
    <source>
        <dbReference type="EMBL" id="QNM10940.1"/>
    </source>
</evidence>
<dbReference type="AlphaFoldDB" id="A0A7G9GJF8"/>
<reference evidence="2 3" key="1">
    <citation type="submission" date="2020-08" db="EMBL/GenBank/DDBJ databases">
        <authorList>
            <person name="Liu C."/>
            <person name="Sun Q."/>
        </authorList>
    </citation>
    <scope>NUCLEOTIDE SEQUENCE [LARGE SCALE GENOMIC DNA]</scope>
    <source>
        <strain evidence="2 3">NSJ-61</strain>
    </source>
</reference>
<dbReference type="RefSeq" id="WP_117453310.1">
    <property type="nucleotide sequence ID" value="NZ_CP060636.1"/>
</dbReference>
<evidence type="ECO:0000313" key="3">
    <source>
        <dbReference type="Proteomes" id="UP000515856"/>
    </source>
</evidence>
<proteinExistence type="predicted"/>